<sequence>MAWRLLLLALLVAACAGGSAAAKSGPSGKNTQLSCKKSDDKGAGAKAAVSDDDEDDEDEGDDDEGVRFEVAGACAKVTGGVSYTYQQASQTASGLPVFVNSNGTVTAGSFSNTVSANIGLEMTRATPVGALKTTVSADWSKATGDGTQNGSGKVSGWSAGLDNKLGLLTVGYTGTLMSFWEGDFLTTANAPGRSASMIVYEYKLDEHNTLAAGLEANLPTTPQTYTGIQSFDLSDPVYTLRWRHERDDFTLHLSGVLRRANFTQSPLAPFFPDTATVRTGWGVSAGVKLPFKFVGEDDEFNTQWTYTSDASSYLGISTDLTMYQHTVRSLAPTTGWSAVGGYHHVWSDQFESNAFASFVSLEANLLLASPRARSLRTGINLFWKPIDHLKFGIEFGTVDMQLEPNGIRGIFDGGGGRAYIGVFSVAAEL</sequence>
<feature type="region of interest" description="Disordered" evidence="1">
    <location>
        <begin position="19"/>
        <end position="64"/>
    </location>
</feature>
<feature type="compositionally biased region" description="Acidic residues" evidence="1">
    <location>
        <begin position="50"/>
        <end position="64"/>
    </location>
</feature>
<evidence type="ECO:0008006" key="5">
    <source>
        <dbReference type="Google" id="ProtNLM"/>
    </source>
</evidence>
<name>A0A345ZTZ2_9HYPH</name>
<dbReference type="PROSITE" id="PS51257">
    <property type="entry name" value="PROKAR_LIPOPROTEIN"/>
    <property type="match status" value="1"/>
</dbReference>
<organism evidence="3 4">
    <name type="scientific">Pseudolabrys taiwanensis</name>
    <dbReference type="NCBI Taxonomy" id="331696"/>
    <lineage>
        <taxon>Bacteria</taxon>
        <taxon>Pseudomonadati</taxon>
        <taxon>Pseudomonadota</taxon>
        <taxon>Alphaproteobacteria</taxon>
        <taxon>Hyphomicrobiales</taxon>
        <taxon>Xanthobacteraceae</taxon>
        <taxon>Pseudolabrys</taxon>
    </lineage>
</organism>
<dbReference type="Proteomes" id="UP000254889">
    <property type="component" value="Chromosome"/>
</dbReference>
<dbReference type="InterPro" id="IPR045748">
    <property type="entry name" value="DcaP"/>
</dbReference>
<dbReference type="AlphaFoldDB" id="A0A345ZTZ2"/>
<keyword evidence="4" id="KW-1185">Reference proteome</keyword>
<dbReference type="KEGG" id="ptaw:DW352_07585"/>
<protein>
    <recommendedName>
        <fullName evidence="5">DUF3570 domain-containing protein</fullName>
    </recommendedName>
</protein>
<evidence type="ECO:0000313" key="4">
    <source>
        <dbReference type="Proteomes" id="UP000254889"/>
    </source>
</evidence>
<dbReference type="OrthoDB" id="8434382at2"/>
<evidence type="ECO:0000313" key="3">
    <source>
        <dbReference type="EMBL" id="AXK80389.1"/>
    </source>
</evidence>
<dbReference type="RefSeq" id="WP_115689990.1">
    <property type="nucleotide sequence ID" value="NZ_CP031417.1"/>
</dbReference>
<evidence type="ECO:0000256" key="1">
    <source>
        <dbReference type="SAM" id="MobiDB-lite"/>
    </source>
</evidence>
<feature type="compositionally biased region" description="Low complexity" evidence="1">
    <location>
        <begin position="19"/>
        <end position="28"/>
    </location>
</feature>
<reference evidence="3 4" key="1">
    <citation type="submission" date="2018-07" db="EMBL/GenBank/DDBJ databases">
        <authorList>
            <person name="Quirk P.G."/>
            <person name="Krulwich T.A."/>
        </authorList>
    </citation>
    <scope>NUCLEOTIDE SEQUENCE [LARGE SCALE GENOMIC DNA]</scope>
    <source>
        <strain evidence="3 4">CC-BB4</strain>
    </source>
</reference>
<dbReference type="Pfam" id="PF19577">
    <property type="entry name" value="DcaP"/>
    <property type="match status" value="1"/>
</dbReference>
<feature type="signal peptide" evidence="2">
    <location>
        <begin position="1"/>
        <end position="21"/>
    </location>
</feature>
<accession>A0A345ZTZ2</accession>
<proteinExistence type="predicted"/>
<keyword evidence="2" id="KW-0732">Signal</keyword>
<feature type="chain" id="PRO_5016748555" description="DUF3570 domain-containing protein" evidence="2">
    <location>
        <begin position="22"/>
        <end position="429"/>
    </location>
</feature>
<dbReference type="EMBL" id="CP031417">
    <property type="protein sequence ID" value="AXK80389.1"/>
    <property type="molecule type" value="Genomic_DNA"/>
</dbReference>
<evidence type="ECO:0000256" key="2">
    <source>
        <dbReference type="SAM" id="SignalP"/>
    </source>
</evidence>
<gene>
    <name evidence="3" type="ORF">DW352_07585</name>
</gene>